<reference evidence="2" key="1">
    <citation type="submission" date="2001-04" db="EMBL/GenBank/DDBJ databases">
        <title>Oryza sativa nipponbare(GA3) genomic DNA, chromosome 6, PAC clone:P0036B02.</title>
        <authorList>
            <person name="Sasaki T."/>
            <person name="Matsumoto T."/>
            <person name="Yamamoto K."/>
        </authorList>
    </citation>
    <scope>NUCLEOTIDE SEQUENCE</scope>
</reference>
<dbReference type="EMBL" id="AP003522">
    <property type="protein sequence ID" value="BAD53466.1"/>
    <property type="molecule type" value="Genomic_DNA"/>
</dbReference>
<evidence type="ECO:0000313" key="3">
    <source>
        <dbReference type="EMBL" id="BAD54424.1"/>
    </source>
</evidence>
<protein>
    <submittedName>
        <fullName evidence="3">Uncharacterized protein</fullName>
    </submittedName>
</protein>
<dbReference type="Proteomes" id="UP000000763">
    <property type="component" value="Chromosome 6"/>
</dbReference>
<organism evidence="3 4">
    <name type="scientific">Oryza sativa subsp. japonica</name>
    <name type="common">Rice</name>
    <dbReference type="NCBI Taxonomy" id="39947"/>
    <lineage>
        <taxon>Eukaryota</taxon>
        <taxon>Viridiplantae</taxon>
        <taxon>Streptophyta</taxon>
        <taxon>Embryophyta</taxon>
        <taxon>Tracheophyta</taxon>
        <taxon>Spermatophyta</taxon>
        <taxon>Magnoliopsida</taxon>
        <taxon>Liliopsida</taxon>
        <taxon>Poales</taxon>
        <taxon>Poaceae</taxon>
        <taxon>BOP clade</taxon>
        <taxon>Oryzoideae</taxon>
        <taxon>Oryzeae</taxon>
        <taxon>Oryzinae</taxon>
        <taxon>Oryza</taxon>
        <taxon>Oryza sativa</taxon>
    </lineage>
</organism>
<reference evidence="4" key="4">
    <citation type="journal article" date="2008" name="Nucleic Acids Res.">
        <title>The rice annotation project database (RAP-DB): 2008 update.</title>
        <authorList>
            <consortium name="The rice annotation project (RAP)"/>
        </authorList>
    </citation>
    <scope>GENOME REANNOTATION</scope>
    <source>
        <strain evidence="4">cv. Nipponbare</strain>
    </source>
</reference>
<feature type="region of interest" description="Disordered" evidence="1">
    <location>
        <begin position="30"/>
        <end position="63"/>
    </location>
</feature>
<sequence>MQLRRRIGRKICMRVDHGNNYMWDGYEFMQPEEGGPDAGGRRGGAEGRTVARRRPGRRGGGSG</sequence>
<dbReference type="AlphaFoldDB" id="Q5Z6J5"/>
<evidence type="ECO:0000313" key="2">
    <source>
        <dbReference type="EMBL" id="BAD53466.1"/>
    </source>
</evidence>
<evidence type="ECO:0000256" key="1">
    <source>
        <dbReference type="SAM" id="MobiDB-lite"/>
    </source>
</evidence>
<name>Q5Z6J5_ORYSJ</name>
<gene>
    <name evidence="3" type="ORF">OSJNBa0055N24.11</name>
    <name evidence="2" type="ORF">P0036B02.45</name>
</gene>
<dbReference type="EMBL" id="AP005413">
    <property type="protein sequence ID" value="BAD54424.1"/>
    <property type="molecule type" value="Genomic_DNA"/>
</dbReference>
<accession>Q5Z6J5</accession>
<reference evidence="4" key="3">
    <citation type="journal article" date="2005" name="Nature">
        <title>The map-based sequence of the rice genome.</title>
        <authorList>
            <consortium name="International rice genome sequencing project (IRGSP)"/>
            <person name="Matsumoto T."/>
            <person name="Wu J."/>
            <person name="Kanamori H."/>
            <person name="Katayose Y."/>
            <person name="Fujisawa M."/>
            <person name="Namiki N."/>
            <person name="Mizuno H."/>
            <person name="Yamamoto K."/>
            <person name="Antonio B.A."/>
            <person name="Baba T."/>
            <person name="Sakata K."/>
            <person name="Nagamura Y."/>
            <person name="Aoki H."/>
            <person name="Arikawa K."/>
            <person name="Arita K."/>
            <person name="Bito T."/>
            <person name="Chiden Y."/>
            <person name="Fujitsuka N."/>
            <person name="Fukunaka R."/>
            <person name="Hamada M."/>
            <person name="Harada C."/>
            <person name="Hayashi A."/>
            <person name="Hijishita S."/>
            <person name="Honda M."/>
            <person name="Hosokawa S."/>
            <person name="Ichikawa Y."/>
            <person name="Idonuma A."/>
            <person name="Iijima M."/>
            <person name="Ikeda M."/>
            <person name="Ikeno M."/>
            <person name="Ito K."/>
            <person name="Ito S."/>
            <person name="Ito T."/>
            <person name="Ito Y."/>
            <person name="Ito Y."/>
            <person name="Iwabuchi A."/>
            <person name="Kamiya K."/>
            <person name="Karasawa W."/>
            <person name="Kurita K."/>
            <person name="Katagiri S."/>
            <person name="Kikuta A."/>
            <person name="Kobayashi H."/>
            <person name="Kobayashi N."/>
            <person name="Machita K."/>
            <person name="Maehara T."/>
            <person name="Masukawa M."/>
            <person name="Mizubayashi T."/>
            <person name="Mukai Y."/>
            <person name="Nagasaki H."/>
            <person name="Nagata Y."/>
            <person name="Naito S."/>
            <person name="Nakashima M."/>
            <person name="Nakama Y."/>
            <person name="Nakamichi Y."/>
            <person name="Nakamura M."/>
            <person name="Meguro A."/>
            <person name="Negishi M."/>
            <person name="Ohta I."/>
            <person name="Ohta T."/>
            <person name="Okamoto M."/>
            <person name="Ono N."/>
            <person name="Saji S."/>
            <person name="Sakaguchi M."/>
            <person name="Sakai K."/>
            <person name="Shibata M."/>
            <person name="Shimokawa T."/>
            <person name="Song J."/>
            <person name="Takazaki Y."/>
            <person name="Terasawa K."/>
            <person name="Tsugane M."/>
            <person name="Tsuji K."/>
            <person name="Ueda S."/>
            <person name="Waki K."/>
            <person name="Yamagata H."/>
            <person name="Yamamoto M."/>
            <person name="Yamamoto S."/>
            <person name="Yamane H."/>
            <person name="Yoshiki S."/>
            <person name="Yoshihara R."/>
            <person name="Yukawa K."/>
            <person name="Zhong H."/>
            <person name="Yano M."/>
            <person name="Yuan Q."/>
            <person name="Ouyang S."/>
            <person name="Liu J."/>
            <person name="Jones K.M."/>
            <person name="Gansberger K."/>
            <person name="Moffat K."/>
            <person name="Hill J."/>
            <person name="Bera J."/>
            <person name="Fadrosh D."/>
            <person name="Jin S."/>
            <person name="Johri S."/>
            <person name="Kim M."/>
            <person name="Overton L."/>
            <person name="Reardon M."/>
            <person name="Tsitrin T."/>
            <person name="Vuong H."/>
            <person name="Weaver B."/>
            <person name="Ciecko A."/>
            <person name="Tallon L."/>
            <person name="Jackson J."/>
            <person name="Pai G."/>
            <person name="Aken S.V."/>
            <person name="Utterback T."/>
            <person name="Reidmuller S."/>
            <person name="Feldblyum T."/>
            <person name="Hsiao J."/>
            <person name="Zismann V."/>
            <person name="Iobst S."/>
            <person name="de Vazeille A.R."/>
            <person name="Buell C.R."/>
            <person name="Ying K."/>
            <person name="Li Y."/>
            <person name="Lu T."/>
            <person name="Huang Y."/>
            <person name="Zhao Q."/>
            <person name="Feng Q."/>
            <person name="Zhang L."/>
            <person name="Zhu J."/>
            <person name="Weng Q."/>
            <person name="Mu J."/>
            <person name="Lu Y."/>
            <person name="Fan D."/>
            <person name="Liu Y."/>
            <person name="Guan J."/>
            <person name="Zhang Y."/>
            <person name="Yu S."/>
            <person name="Liu X."/>
            <person name="Zhang Y."/>
            <person name="Hong G."/>
            <person name="Han B."/>
            <person name="Choisne N."/>
            <person name="Demange N."/>
            <person name="Orjeda G."/>
            <person name="Samain S."/>
            <person name="Cattolico L."/>
            <person name="Pelletier E."/>
            <person name="Couloux A."/>
            <person name="Segurens B."/>
            <person name="Wincker P."/>
            <person name="D'Hont A."/>
            <person name="Scarpelli C."/>
            <person name="Weissenbach J."/>
            <person name="Salanoubat M."/>
            <person name="Quetier F."/>
            <person name="Yu Y."/>
            <person name="Kim H.R."/>
            <person name="Rambo T."/>
            <person name="Currie J."/>
            <person name="Collura K."/>
            <person name="Luo M."/>
            <person name="Yang T."/>
            <person name="Ammiraju J.S.S."/>
            <person name="Engler F."/>
            <person name="Soderlund C."/>
            <person name="Wing R.A."/>
            <person name="Palmer L.E."/>
            <person name="de la Bastide M."/>
            <person name="Spiegel L."/>
            <person name="Nascimento L."/>
            <person name="Zutavern T."/>
            <person name="O'Shaughnessy A."/>
            <person name="Dike S."/>
            <person name="Dedhia N."/>
            <person name="Preston R."/>
            <person name="Balija V."/>
            <person name="McCombie W.R."/>
            <person name="Chow T."/>
            <person name="Chen H."/>
            <person name="Chung M."/>
            <person name="Chen C."/>
            <person name="Shaw J."/>
            <person name="Wu H."/>
            <person name="Hsiao K."/>
            <person name="Chao Y."/>
            <person name="Chu M."/>
            <person name="Cheng C."/>
            <person name="Hour A."/>
            <person name="Lee P."/>
            <person name="Lin S."/>
            <person name="Lin Y."/>
            <person name="Liou J."/>
            <person name="Liu S."/>
            <person name="Hsing Y."/>
            <person name="Raghuvanshi S."/>
            <person name="Mohanty A."/>
            <person name="Bharti A.K."/>
            <person name="Gaur A."/>
            <person name="Gupta V."/>
            <person name="Kumar D."/>
            <person name="Ravi V."/>
            <person name="Vij S."/>
            <person name="Kapur A."/>
            <person name="Khurana P."/>
            <person name="Khurana P."/>
            <person name="Khurana J.P."/>
            <person name="Tyagi A.K."/>
            <person name="Gaikwad K."/>
            <person name="Singh A."/>
            <person name="Dalal V."/>
            <person name="Srivastava S."/>
            <person name="Dixit A."/>
            <person name="Pal A.K."/>
            <person name="Ghazi I.A."/>
            <person name="Yadav M."/>
            <person name="Pandit A."/>
            <person name="Bhargava A."/>
            <person name="Sureshbabu K."/>
            <person name="Batra K."/>
            <person name="Sharma T.R."/>
            <person name="Mohapatra T."/>
            <person name="Singh N.K."/>
            <person name="Messing J."/>
            <person name="Nelson A.B."/>
            <person name="Fuks G."/>
            <person name="Kavchok S."/>
            <person name="Keizer G."/>
            <person name="Linton E."/>
            <person name="Llaca V."/>
            <person name="Song R."/>
            <person name="Tanyolac B."/>
            <person name="Young S."/>
            <person name="Ho-Il K."/>
            <person name="Hahn J.H."/>
            <person name="Sangsakoo G."/>
            <person name="Vanavichit A."/>
            <person name="de Mattos Luiz.A.T."/>
            <person name="Zimmer P.D."/>
            <person name="Malone G."/>
            <person name="Dellagostin O."/>
            <person name="de Oliveira A.C."/>
            <person name="Bevan M."/>
            <person name="Bancroft I."/>
            <person name="Minx P."/>
            <person name="Cordum H."/>
            <person name="Wilson R."/>
            <person name="Cheng Z."/>
            <person name="Jin W."/>
            <person name="Jiang J."/>
            <person name="Leong S.A."/>
            <person name="Iwama H."/>
            <person name="Gojobori T."/>
            <person name="Itoh T."/>
            <person name="Niimura Y."/>
            <person name="Fujii Y."/>
            <person name="Habara T."/>
            <person name="Sakai H."/>
            <person name="Sato Y."/>
            <person name="Wilson G."/>
            <person name="Kumar K."/>
            <person name="McCouch S."/>
            <person name="Juretic N."/>
            <person name="Hoen D."/>
            <person name="Wright S."/>
            <person name="Bruskiewich R."/>
            <person name="Bureau T."/>
            <person name="Miyao A."/>
            <person name="Hirochika H."/>
            <person name="Nishikawa T."/>
            <person name="Kadowaki K."/>
            <person name="Sugiura M."/>
            <person name="Burr B."/>
            <person name="Sasaki T."/>
        </authorList>
    </citation>
    <scope>NUCLEOTIDE SEQUENCE [LARGE SCALE GENOMIC DNA]</scope>
    <source>
        <strain evidence="4">cv. Nipponbare</strain>
    </source>
</reference>
<evidence type="ECO:0000313" key="4">
    <source>
        <dbReference type="Proteomes" id="UP000000763"/>
    </source>
</evidence>
<proteinExistence type="predicted"/>
<reference evidence="3" key="2">
    <citation type="submission" date="2002-06" db="EMBL/GenBank/DDBJ databases">
        <title>Oryza sativa nipponbare(GA3) genomic DNA, chromosome 6, BAC clone:OSJNBa0055N24.</title>
        <authorList>
            <person name="Sasaki T."/>
            <person name="Matsumoto T."/>
            <person name="Katayose Y."/>
        </authorList>
    </citation>
    <scope>NUCLEOTIDE SEQUENCE</scope>
</reference>